<evidence type="ECO:0000313" key="2">
    <source>
        <dbReference type="Proteomes" id="UP001487305"/>
    </source>
</evidence>
<proteinExistence type="predicted"/>
<accession>A0ABV1JBL2</accession>
<gene>
    <name evidence="1" type="ORF">AAA083_05700</name>
</gene>
<dbReference type="InterPro" id="IPR025324">
    <property type="entry name" value="DUF4230"/>
</dbReference>
<name>A0ABV1JBL2_9ACTN</name>
<dbReference type="Proteomes" id="UP001487305">
    <property type="component" value="Unassembled WGS sequence"/>
</dbReference>
<sequence>MKKILIGVGAVALVVLGFVGAQMWNKAMEPSVSLSATSIQEQLSESSELTTSKLDYRGLVRYENGDIDFLTKKGFTMVYDAEVRAGVDLSQASVELNGRSITVQLPMAEVQAISIDPDSIEFYDEAFALFNWDNKQDTTEALVLAKQDAEGKVDQVSMIDQANNQAKTVVESLLRPFTQGENAYTLTVVQQ</sequence>
<protein>
    <submittedName>
        <fullName evidence="1">DUF4230 domain-containing protein</fullName>
    </submittedName>
</protein>
<keyword evidence="2" id="KW-1185">Reference proteome</keyword>
<evidence type="ECO:0000313" key="1">
    <source>
        <dbReference type="EMBL" id="MEQ3362464.1"/>
    </source>
</evidence>
<organism evidence="1 2">
    <name type="scientific">Raoultibacter massiliensis</name>
    <dbReference type="NCBI Taxonomy" id="1852371"/>
    <lineage>
        <taxon>Bacteria</taxon>
        <taxon>Bacillati</taxon>
        <taxon>Actinomycetota</taxon>
        <taxon>Coriobacteriia</taxon>
        <taxon>Eggerthellales</taxon>
        <taxon>Eggerthellaceae</taxon>
        <taxon>Raoultibacter</taxon>
    </lineage>
</organism>
<comment type="caution">
    <text evidence="1">The sequence shown here is derived from an EMBL/GenBank/DDBJ whole genome shotgun (WGS) entry which is preliminary data.</text>
</comment>
<dbReference type="RefSeq" id="WP_102374468.1">
    <property type="nucleotide sequence ID" value="NZ_JBBNOP010000004.1"/>
</dbReference>
<dbReference type="EMBL" id="JBBNOP010000004">
    <property type="protein sequence ID" value="MEQ3362464.1"/>
    <property type="molecule type" value="Genomic_DNA"/>
</dbReference>
<dbReference type="Pfam" id="PF14014">
    <property type="entry name" value="DUF4230"/>
    <property type="match status" value="1"/>
</dbReference>
<reference evidence="1 2" key="1">
    <citation type="submission" date="2024-04" db="EMBL/GenBank/DDBJ databases">
        <title>Human intestinal bacterial collection.</title>
        <authorList>
            <person name="Pauvert C."/>
            <person name="Hitch T.C.A."/>
            <person name="Clavel T."/>
        </authorList>
    </citation>
    <scope>NUCLEOTIDE SEQUENCE [LARGE SCALE GENOMIC DNA]</scope>
    <source>
        <strain evidence="1 2">CLA-KB-H42</strain>
    </source>
</reference>